<reference evidence="2" key="1">
    <citation type="submission" date="2016-10" db="EMBL/GenBank/DDBJ databases">
        <authorList>
            <person name="Varghese N."/>
            <person name="Submissions S."/>
        </authorList>
    </citation>
    <scope>NUCLEOTIDE SEQUENCE [LARGE SCALE GENOMIC DNA]</scope>
    <source>
        <strain evidence="2">ATCC 700379</strain>
    </source>
</reference>
<protein>
    <submittedName>
        <fullName evidence="1">Uncharacterized protein</fullName>
    </submittedName>
</protein>
<sequence length="53" mass="6545">MFIKVLWSYIKNIIYLAKINSYYLNLPVSIDFYIKIKMRVSHEDFVCKSYIYR</sequence>
<dbReference type="EMBL" id="FOOY01000033">
    <property type="protein sequence ID" value="SFG94538.1"/>
    <property type="molecule type" value="Genomic_DNA"/>
</dbReference>
<accession>A0A1I2VZ98</accession>
<keyword evidence="2" id="KW-1185">Reference proteome</keyword>
<evidence type="ECO:0000313" key="1">
    <source>
        <dbReference type="EMBL" id="SFG94538.1"/>
    </source>
</evidence>
<name>A0A1I2VZ98_9BACL</name>
<gene>
    <name evidence="1" type="ORF">SAMN02982927_03327</name>
</gene>
<organism evidence="1 2">
    <name type="scientific">Sporolactobacillus nakayamae</name>
    <dbReference type="NCBI Taxonomy" id="269670"/>
    <lineage>
        <taxon>Bacteria</taxon>
        <taxon>Bacillati</taxon>
        <taxon>Bacillota</taxon>
        <taxon>Bacilli</taxon>
        <taxon>Bacillales</taxon>
        <taxon>Sporolactobacillaceae</taxon>
        <taxon>Sporolactobacillus</taxon>
    </lineage>
</organism>
<evidence type="ECO:0000313" key="2">
    <source>
        <dbReference type="Proteomes" id="UP000198752"/>
    </source>
</evidence>
<dbReference type="AlphaFoldDB" id="A0A1I2VZ98"/>
<proteinExistence type="predicted"/>
<dbReference type="Proteomes" id="UP000198752">
    <property type="component" value="Unassembled WGS sequence"/>
</dbReference>